<dbReference type="VEuPathDB" id="FungiDB:VP01_3784g3"/>
<dbReference type="InterPro" id="IPR012337">
    <property type="entry name" value="RNaseH-like_sf"/>
</dbReference>
<comment type="caution">
    <text evidence="1">The sequence shown here is derived from an EMBL/GenBank/DDBJ whole genome shotgun (WGS) entry which is preliminary data.</text>
</comment>
<protein>
    <submittedName>
        <fullName evidence="1">Uncharacterized protein</fullName>
    </submittedName>
</protein>
<dbReference type="Proteomes" id="UP000037035">
    <property type="component" value="Unassembled WGS sequence"/>
</dbReference>
<dbReference type="SUPFAM" id="SSF53098">
    <property type="entry name" value="Ribonuclease H-like"/>
    <property type="match status" value="1"/>
</dbReference>
<keyword evidence="2" id="KW-1185">Reference proteome</keyword>
<organism evidence="1 2">
    <name type="scientific">Puccinia sorghi</name>
    <dbReference type="NCBI Taxonomy" id="27349"/>
    <lineage>
        <taxon>Eukaryota</taxon>
        <taxon>Fungi</taxon>
        <taxon>Dikarya</taxon>
        <taxon>Basidiomycota</taxon>
        <taxon>Pucciniomycotina</taxon>
        <taxon>Pucciniomycetes</taxon>
        <taxon>Pucciniales</taxon>
        <taxon>Pucciniaceae</taxon>
        <taxon>Puccinia</taxon>
    </lineage>
</organism>
<dbReference type="AlphaFoldDB" id="A0A0L6UVI4"/>
<proteinExistence type="predicted"/>
<sequence length="104" mass="11755">MIQCAINLCPSSNLIHLLEPLSKATEILCGSKYPTLKTALPVYLVLMKHLKQVQHELYHQSLLIQPATLVVQKIKQYLIDALKKPAYLCAMILDPTFKTIVELI</sequence>
<evidence type="ECO:0000313" key="1">
    <source>
        <dbReference type="EMBL" id="KNZ51855.1"/>
    </source>
</evidence>
<accession>A0A0L6UVI4</accession>
<reference evidence="1 2" key="1">
    <citation type="submission" date="2015-08" db="EMBL/GenBank/DDBJ databases">
        <title>Next Generation Sequencing and Analysis of the Genome of Puccinia sorghi L Schw, the Causal Agent of Maize Common Rust.</title>
        <authorList>
            <person name="Rochi L."/>
            <person name="Burguener G."/>
            <person name="Darino M."/>
            <person name="Turjanski A."/>
            <person name="Kreff E."/>
            <person name="Dieguez M.J."/>
            <person name="Sacco F."/>
        </authorList>
    </citation>
    <scope>NUCLEOTIDE SEQUENCE [LARGE SCALE GENOMIC DNA]</scope>
    <source>
        <strain evidence="1 2">RO10H11247</strain>
    </source>
</reference>
<dbReference type="EMBL" id="LAVV01008817">
    <property type="protein sequence ID" value="KNZ51855.1"/>
    <property type="molecule type" value="Genomic_DNA"/>
</dbReference>
<gene>
    <name evidence="1" type="ORF">VP01_3784g3</name>
</gene>
<evidence type="ECO:0000313" key="2">
    <source>
        <dbReference type="Proteomes" id="UP000037035"/>
    </source>
</evidence>
<dbReference type="OrthoDB" id="2505635at2759"/>
<name>A0A0L6UVI4_9BASI</name>